<proteinExistence type="predicted"/>
<gene>
    <name evidence="2" type="ORF">PLEPLA_LOCUS31445</name>
</gene>
<protein>
    <submittedName>
        <fullName evidence="2">Uncharacterized protein</fullName>
    </submittedName>
</protein>
<evidence type="ECO:0000256" key="1">
    <source>
        <dbReference type="SAM" id="MobiDB-lite"/>
    </source>
</evidence>
<dbReference type="Proteomes" id="UP001153269">
    <property type="component" value="Unassembled WGS sequence"/>
</dbReference>
<feature type="region of interest" description="Disordered" evidence="1">
    <location>
        <begin position="62"/>
        <end position="84"/>
    </location>
</feature>
<accession>A0A9N7YZ01</accession>
<name>A0A9N7YZ01_PLEPL</name>
<dbReference type="EMBL" id="CADEAL010003179">
    <property type="protein sequence ID" value="CAB1443729.1"/>
    <property type="molecule type" value="Genomic_DNA"/>
</dbReference>
<evidence type="ECO:0000313" key="3">
    <source>
        <dbReference type="Proteomes" id="UP001153269"/>
    </source>
</evidence>
<dbReference type="AlphaFoldDB" id="A0A9N7YZ01"/>
<sequence length="140" mass="15031">MTCLTVNHLVTYELQCRGRHEAPGSCSTHRPLASRSGAAPHYESVISPVRGNLVAGRMEKASTGRRVNGSGGLKRNTGRDGRAGGGGIHTLRLFLWGSGGVPRPDGICTPSSKFWVNHWVFSWLVVPSKPPTEGAQRNSD</sequence>
<reference evidence="2" key="1">
    <citation type="submission" date="2020-03" db="EMBL/GenBank/DDBJ databases">
        <authorList>
            <person name="Weist P."/>
        </authorList>
    </citation>
    <scope>NUCLEOTIDE SEQUENCE</scope>
</reference>
<keyword evidence="3" id="KW-1185">Reference proteome</keyword>
<comment type="caution">
    <text evidence="2">The sequence shown here is derived from an EMBL/GenBank/DDBJ whole genome shotgun (WGS) entry which is preliminary data.</text>
</comment>
<evidence type="ECO:0000313" key="2">
    <source>
        <dbReference type="EMBL" id="CAB1443729.1"/>
    </source>
</evidence>
<organism evidence="2 3">
    <name type="scientific">Pleuronectes platessa</name>
    <name type="common">European plaice</name>
    <dbReference type="NCBI Taxonomy" id="8262"/>
    <lineage>
        <taxon>Eukaryota</taxon>
        <taxon>Metazoa</taxon>
        <taxon>Chordata</taxon>
        <taxon>Craniata</taxon>
        <taxon>Vertebrata</taxon>
        <taxon>Euteleostomi</taxon>
        <taxon>Actinopterygii</taxon>
        <taxon>Neopterygii</taxon>
        <taxon>Teleostei</taxon>
        <taxon>Neoteleostei</taxon>
        <taxon>Acanthomorphata</taxon>
        <taxon>Carangaria</taxon>
        <taxon>Pleuronectiformes</taxon>
        <taxon>Pleuronectoidei</taxon>
        <taxon>Pleuronectidae</taxon>
        <taxon>Pleuronectes</taxon>
    </lineage>
</organism>